<sequence length="121" mass="13641">MQEPPAPILKGPIPSEHLTLQETFNGLAERCKNTANNPHTKRKLDDVSKRLEALYDKLREQKMSNPILEGLHEIAQACQDRDYPRGLMAHTRLISSGSFSEISTFMPGLKSLMQIATQLRV</sequence>
<evidence type="ECO:0000256" key="3">
    <source>
        <dbReference type="ARBA" id="ARBA00022737"/>
    </source>
</evidence>
<dbReference type="GO" id="GO:0007029">
    <property type="term" value="P:endoplasmic reticulum organization"/>
    <property type="evidence" value="ECO:0007669"/>
    <property type="project" value="TreeGrafter"/>
</dbReference>
<dbReference type="Gene3D" id="1.20.940.10">
    <property type="entry name" value="Functional domain of the splicing factor Prp18"/>
    <property type="match status" value="1"/>
</dbReference>
<proteinExistence type="predicted"/>
<protein>
    <submittedName>
        <fullName evidence="4">Protein transport protein Sec31A</fullName>
    </submittedName>
</protein>
<dbReference type="AlphaFoldDB" id="A0AAD9VGJ2"/>
<organism evidence="4 5">
    <name type="scientific">Acropora cervicornis</name>
    <name type="common">Staghorn coral</name>
    <dbReference type="NCBI Taxonomy" id="6130"/>
    <lineage>
        <taxon>Eukaryota</taxon>
        <taxon>Metazoa</taxon>
        <taxon>Cnidaria</taxon>
        <taxon>Anthozoa</taxon>
        <taxon>Hexacorallia</taxon>
        <taxon>Scleractinia</taxon>
        <taxon>Astrocoeniina</taxon>
        <taxon>Acroporidae</taxon>
        <taxon>Acropora</taxon>
    </lineage>
</organism>
<keyword evidence="3" id="KW-0677">Repeat</keyword>
<evidence type="ECO:0000256" key="1">
    <source>
        <dbReference type="ARBA" id="ARBA00022448"/>
    </source>
</evidence>
<dbReference type="GO" id="GO:0005198">
    <property type="term" value="F:structural molecule activity"/>
    <property type="evidence" value="ECO:0007669"/>
    <property type="project" value="TreeGrafter"/>
</dbReference>
<dbReference type="SUPFAM" id="SSF47938">
    <property type="entry name" value="Functional domain of the splicing factor Prp18"/>
    <property type="match status" value="1"/>
</dbReference>
<dbReference type="PANTHER" id="PTHR13923">
    <property type="entry name" value="SEC31-RELATED PROTEIN"/>
    <property type="match status" value="1"/>
</dbReference>
<evidence type="ECO:0000313" key="5">
    <source>
        <dbReference type="Proteomes" id="UP001249851"/>
    </source>
</evidence>
<dbReference type="GO" id="GO:0030127">
    <property type="term" value="C:COPII vesicle coat"/>
    <property type="evidence" value="ECO:0007669"/>
    <property type="project" value="TreeGrafter"/>
</dbReference>
<dbReference type="FunFam" id="1.20.940.10:FF:000001">
    <property type="entry name" value="Protein transport protein Sec31A isoform A"/>
    <property type="match status" value="1"/>
</dbReference>
<evidence type="ECO:0000313" key="4">
    <source>
        <dbReference type="EMBL" id="KAK2573080.1"/>
    </source>
</evidence>
<keyword evidence="1" id="KW-0813">Transport</keyword>
<keyword evidence="5" id="KW-1185">Reference proteome</keyword>
<comment type="caution">
    <text evidence="4">The sequence shown here is derived from an EMBL/GenBank/DDBJ whole genome shotgun (WGS) entry which is preliminary data.</text>
</comment>
<name>A0AAD9VGJ2_ACRCE</name>
<dbReference type="GO" id="GO:0070971">
    <property type="term" value="C:endoplasmic reticulum exit site"/>
    <property type="evidence" value="ECO:0007669"/>
    <property type="project" value="TreeGrafter"/>
</dbReference>
<reference evidence="4" key="1">
    <citation type="journal article" date="2023" name="G3 (Bethesda)">
        <title>Whole genome assembly and annotation of the endangered Caribbean coral Acropora cervicornis.</title>
        <authorList>
            <person name="Selwyn J.D."/>
            <person name="Vollmer S.V."/>
        </authorList>
    </citation>
    <scope>NUCLEOTIDE SEQUENCE</scope>
    <source>
        <strain evidence="4">K2</strain>
    </source>
</reference>
<dbReference type="InterPro" id="IPR040251">
    <property type="entry name" value="SEC31-like"/>
</dbReference>
<dbReference type="PANTHER" id="PTHR13923:SF11">
    <property type="entry name" value="SECRETORY 31, ISOFORM D"/>
    <property type="match status" value="1"/>
</dbReference>
<dbReference type="Proteomes" id="UP001249851">
    <property type="component" value="Unassembled WGS sequence"/>
</dbReference>
<gene>
    <name evidence="4" type="ORF">P5673_002114</name>
</gene>
<dbReference type="EMBL" id="JARQWQ010000003">
    <property type="protein sequence ID" value="KAK2573080.1"/>
    <property type="molecule type" value="Genomic_DNA"/>
</dbReference>
<accession>A0AAD9VGJ2</accession>
<evidence type="ECO:0000256" key="2">
    <source>
        <dbReference type="ARBA" id="ARBA00022574"/>
    </source>
</evidence>
<reference evidence="4" key="2">
    <citation type="journal article" date="2023" name="Science">
        <title>Genomic signatures of disease resistance in endangered staghorn corals.</title>
        <authorList>
            <person name="Vollmer S.V."/>
            <person name="Selwyn J.D."/>
            <person name="Despard B.A."/>
            <person name="Roesel C.L."/>
        </authorList>
    </citation>
    <scope>NUCLEOTIDE SEQUENCE</scope>
    <source>
        <strain evidence="4">K2</strain>
    </source>
</reference>
<dbReference type="GO" id="GO:0090110">
    <property type="term" value="P:COPII-coated vesicle cargo loading"/>
    <property type="evidence" value="ECO:0007669"/>
    <property type="project" value="TreeGrafter"/>
</dbReference>
<keyword evidence="2" id="KW-0853">WD repeat</keyword>